<evidence type="ECO:0000256" key="1">
    <source>
        <dbReference type="SAM" id="MobiDB-lite"/>
    </source>
</evidence>
<feature type="compositionally biased region" description="Basic and acidic residues" evidence="1">
    <location>
        <begin position="1"/>
        <end position="22"/>
    </location>
</feature>
<dbReference type="EMBL" id="GL883119">
    <property type="protein sequence ID" value="EGG04270.1"/>
    <property type="molecule type" value="Genomic_DNA"/>
</dbReference>
<keyword evidence="3" id="KW-1185">Reference proteome</keyword>
<dbReference type="HOGENOM" id="CLU_2197527_0_0_1"/>
<proteinExistence type="predicted"/>
<dbReference type="GeneID" id="18923505"/>
<protein>
    <submittedName>
        <fullName evidence="2">Uncharacterized protein</fullName>
    </submittedName>
</protein>
<accession>F4RTK1</accession>
<organism evidence="3">
    <name type="scientific">Melampsora larici-populina (strain 98AG31 / pathotype 3-4-7)</name>
    <name type="common">Poplar leaf rust fungus</name>
    <dbReference type="NCBI Taxonomy" id="747676"/>
    <lineage>
        <taxon>Eukaryota</taxon>
        <taxon>Fungi</taxon>
        <taxon>Dikarya</taxon>
        <taxon>Basidiomycota</taxon>
        <taxon>Pucciniomycotina</taxon>
        <taxon>Pucciniomycetes</taxon>
        <taxon>Pucciniales</taxon>
        <taxon>Melampsoraceae</taxon>
        <taxon>Melampsora</taxon>
    </lineage>
</organism>
<name>F4RTK1_MELLP</name>
<evidence type="ECO:0000313" key="2">
    <source>
        <dbReference type="EMBL" id="EGG04270.1"/>
    </source>
</evidence>
<feature type="region of interest" description="Disordered" evidence="1">
    <location>
        <begin position="1"/>
        <end position="28"/>
    </location>
</feature>
<evidence type="ECO:0000313" key="3">
    <source>
        <dbReference type="Proteomes" id="UP000001072"/>
    </source>
</evidence>
<dbReference type="InParanoid" id="F4RTK1"/>
<sequence>MMKDFGRCDEKPKNKHKAEGKGGGKISQENARNCQEVLPDLTEVFATEVDSITHVSHFFCCHPSRSHLPFTELASCNIIFLPGNILAYHEIGHQVWALPLLNWQRDHG</sequence>
<dbReference type="RefSeq" id="XP_007412399.1">
    <property type="nucleotide sequence ID" value="XM_007412337.1"/>
</dbReference>
<dbReference type="AlphaFoldDB" id="F4RTK1"/>
<dbReference type="KEGG" id="mlr:MELLADRAFT_108583"/>
<reference evidence="3" key="1">
    <citation type="journal article" date="2011" name="Proc. Natl. Acad. Sci. U.S.A.">
        <title>Obligate biotrophy features unraveled by the genomic analysis of rust fungi.</title>
        <authorList>
            <person name="Duplessis S."/>
            <person name="Cuomo C.A."/>
            <person name="Lin Y.-C."/>
            <person name="Aerts A."/>
            <person name="Tisserant E."/>
            <person name="Veneault-Fourrey C."/>
            <person name="Joly D.L."/>
            <person name="Hacquard S."/>
            <person name="Amselem J."/>
            <person name="Cantarel B.L."/>
            <person name="Chiu R."/>
            <person name="Coutinho P.M."/>
            <person name="Feau N."/>
            <person name="Field M."/>
            <person name="Frey P."/>
            <person name="Gelhaye E."/>
            <person name="Goldberg J."/>
            <person name="Grabherr M.G."/>
            <person name="Kodira C.D."/>
            <person name="Kohler A."/>
            <person name="Kuees U."/>
            <person name="Lindquist E.A."/>
            <person name="Lucas S.M."/>
            <person name="Mago R."/>
            <person name="Mauceli E."/>
            <person name="Morin E."/>
            <person name="Murat C."/>
            <person name="Pangilinan J.L."/>
            <person name="Park R."/>
            <person name="Pearson M."/>
            <person name="Quesneville H."/>
            <person name="Rouhier N."/>
            <person name="Sakthikumar S."/>
            <person name="Salamov A.A."/>
            <person name="Schmutz J."/>
            <person name="Selles B."/>
            <person name="Shapiro H."/>
            <person name="Tanguay P."/>
            <person name="Tuskan G.A."/>
            <person name="Henrissat B."/>
            <person name="Van de Peer Y."/>
            <person name="Rouze P."/>
            <person name="Ellis J.G."/>
            <person name="Dodds P.N."/>
            <person name="Schein J.E."/>
            <person name="Zhong S."/>
            <person name="Hamelin R.C."/>
            <person name="Grigoriev I.V."/>
            <person name="Szabo L.J."/>
            <person name="Martin F."/>
        </authorList>
    </citation>
    <scope>NUCLEOTIDE SEQUENCE [LARGE SCALE GENOMIC DNA]</scope>
    <source>
        <strain evidence="3">98AG31 / pathotype 3-4-7</strain>
    </source>
</reference>
<dbReference type="VEuPathDB" id="FungiDB:MELLADRAFT_108583"/>
<gene>
    <name evidence="2" type="ORF">MELLADRAFT_108583</name>
</gene>
<dbReference type="Proteomes" id="UP000001072">
    <property type="component" value="Unassembled WGS sequence"/>
</dbReference>